<evidence type="ECO:0000256" key="2">
    <source>
        <dbReference type="SAM" id="MobiDB-lite"/>
    </source>
</evidence>
<evidence type="ECO:0000256" key="1">
    <source>
        <dbReference type="SAM" id="Coils"/>
    </source>
</evidence>
<dbReference type="Proteomes" id="UP000245133">
    <property type="component" value="Unassembled WGS sequence"/>
</dbReference>
<feature type="region of interest" description="Disordered" evidence="2">
    <location>
        <begin position="2304"/>
        <end position="2360"/>
    </location>
</feature>
<feature type="compositionally biased region" description="Polar residues" evidence="2">
    <location>
        <begin position="2660"/>
        <end position="2677"/>
    </location>
</feature>
<feature type="compositionally biased region" description="Basic and acidic residues" evidence="2">
    <location>
        <begin position="2305"/>
        <end position="2320"/>
    </location>
</feature>
<keyword evidence="5" id="KW-1185">Reference proteome</keyword>
<comment type="caution">
    <text evidence="4">The sequence shown here is derived from an EMBL/GenBank/DDBJ whole genome shotgun (WGS) entry which is preliminary data.</text>
</comment>
<proteinExistence type="predicted"/>
<keyword evidence="3" id="KW-1133">Transmembrane helix</keyword>
<dbReference type="NCBIfam" id="TIGR04388">
    <property type="entry name" value="Lepto_longest"/>
    <property type="match status" value="1"/>
</dbReference>
<dbReference type="OrthoDB" id="345532at2"/>
<sequence length="2707" mass="295211">MDRTIRKNLKPTKNLLVQLQAFLALVGMVFTTFISLPLYAQPVPVIQLQLSDYSPSLMDEVYGRSYFLQSSAHWEEQVGSYRGLYKAYWEDSADQAIFDYVSTVNQSDAFHSTEAYQDYIRTELEAQKTFALQKWEEKANLHFLESKSEFLQRLSTNKVNEAYLSNLGIKVESSSNDIDSFSNHIKNANEQWEYRFDQNFQSGLNDFAASLQQINEKYQSFTNSLDESEAVFQANLNAIDQYKNVIKDTIRGIVGNFQSALDQPCSGVEQCLYRSASTGILNTAGETLQAFVNSLNQELNNSQLDVTNIFTAISQQITSFLDQQSNLANQRYADYSSRINTSQTTLPPTLYGSGNIDNYVSEMVNGNYTIHHLSSLQRSQWTLDNPSEGLFSGVSNPEIRAIVRAIHSGNDQELKNILESNLGGKEITIRGTNIYTKGWGANGDGFAWIDVQNEESNFRANPAGFTHWGANRGTLLPIPLAWTNWFQMGEIGYSVAYNMYDSVAEENSLYWNGNFSSLNGQLTQFRDEILPAISNWESHVASYNSFYEQYKVAAEDLKAKALEDYTKSISEVTNNRSAWIARMENERKLGEQKWLEIEKLHMEATKSQNPSEYEKIISEKVSQLERSANFDASQLAFSTANQYETKLAELSKQEFQFNEPQNVTQNITNQPNSLPFIEPKVVRAALGITETSLPGSVSNQTGFAYDRSAGYTWIKKEISASNVGQLISSTTSDLRSSVQEQISGLETSLLIPSASNSSSAKNLASILPTPSGGNWFNLSSPLSGEPNTVKSFSILTAAKDKKIETEIKINGQDLKEKLTNVTVGVGQYMHVQAKNEENEKAIKREQLAAIHKIAYSVNYDDRVFAKIDPADGSLKTSGEYPSGIKDSYLHDLLTRISNYSYAEKAPGEVCIRGSASYNQCIANEKSYQERQSAHYKNEFNQDIAKLASLGLEIQSGKIVRSLTDLEKQKIESCYYEPTKCSDLLKKDYDYSVDHSLGLVTLTKTINNGQLIGKDRDGNFISGKTEETRYFMLSQISPVNIHKDKNFFEVWEDEDWHSVESLASSALEKFFGNKEKGIEGKFENDQLALAQMQKSISHVEEKNEKIFQEKKKSAEELEANLKELLLAYITGGMASVNATIKNKIEDLINTNIATALVKATGGTDESIQMMSDVVSLVRGRMQADKIKRRSNANTLGKIGSTLSNMAGPLGMLVNPIGALATMSTVSSQLKILESPLVTFGAGKSIKEGMDRSLDVKATYQELKSKERSMIRNYASNAIATATGLPKDLVSQITVDYDGAQKAKKVRKAINANPVAAIGGQVVGIVGGMVKSAAVAFGAKDRDIQKLISDSNKLAFSGSLETTYTEIQSEAFLNKALGMAAPGTTYTSNVPTLKNKQAFAEEIGQRAMIAEIAKGTGFDKDFVDAIFRKEFQARKQREADKKAQKKAQAETAVNAAMAVVTLGASGVLSGLAGVMQSIGTALGAAASTATQVGAAVMRTGIQVAAGSANGTKGMLAGLANGLIGTIGAGAFDGSFISDASKFMDKAGMGVGISYTPEGGWGAALGIGNTSGNMGFTLTEHQGTQIKFSAGNASLSYNAANGSVNVGYNTQVMEGVKLGAGWDSKAGISANVSYTEKESGAVLSANIGKVGLSTSASIQVESQNQDDTKTSKNRLTNGVIQLGTTTENGYQAPTYDFVSDNLNDARVRNEKASVSAKAEGKKSTNDSDLDIIGNLLSSFGVDVDNFIKDFGHGIKDIYQNGMDNFFEKTANLMSGNGFSTDKQIWNEKQLAQMEAYRSSGDTAAAINSVYSMDISEADKKEIINNMLGNAPLNVNSILYMLSHSAAQDGRYGERSTASANRARAAWLKMERELNELKAASGGELTMADVIAVANANGIDVNYLLSPAAIIGAQKLAGYDRQLIQDRIVTNRAGLDVYQVRDRAMREGKTIEQMTNIIQKEVEIEKINDMKRILALPPFDPERVAFERNHGIVNQTNHPTSLTSQRAEIRGDQRPEHGTLGSLVRNGLEFLSRDHVGNLLRDGSFSNELWDEMRVSGSITDGPPSLLSVYEYNRQFAELLLDSMDNGLGTALMNRVGNGSDLSQSVGEIALTAMLMRAPGGRPGSVGVSRCLSNVACEAMVDGAIGASSTFASNFFSNGFSNLATSIQNISEGRYWVNEEQKPLITKNLLEDMSKSYVQSALGSLLSKKFVAENSSTFSSITKGVLIETGIATVEEGIKVTSNSLENGEFTFNQENFLNILKSSGLAIIKNSRDQLFRGQDPLATKAHETFQDTILEFGADSLQNFLTEKSDRDHNQTETRPTEKSNNNRNQLNLEVPLGPLAPLGPNPQPASDKSSPVYLSGLPNVSSPANNVKINEISHSENDLETKIQKETSFFDFDFSSPLAADTKEYSSFWGGADDSKIGSMLRNIPLIGGMLGSAGDVVSGGLQTATGLITLGQYGSITQGLKQIGNGFYNFGDIMVRDLVAGAAGLVGTALTTTKSVANFLTLGIIDPLRPAEGIVHYGTKEDPKGEATLELRRENLNLEERISEATINLFADIAIPEYGWLGGKSWGIDQFGIGELAEGLRVNNSDAASFPHDKTMNEANWVRQTLSTNPEIQWVGPIGAAYGALGTAGFGLLALIQGEFDKQGKIQLDDLKNDIKSSGSQNSTEMKTRSFSESSDEIKNQYYKDNISKHGDTEITEKEAIPE</sequence>
<dbReference type="RefSeq" id="WP_108978460.1">
    <property type="nucleotide sequence ID" value="NZ_BFBB01000010.1"/>
</dbReference>
<keyword evidence="1" id="KW-0175">Coiled coil</keyword>
<keyword evidence="3" id="KW-0812">Transmembrane</keyword>
<feature type="compositionally biased region" description="Polar residues" evidence="2">
    <location>
        <begin position="1990"/>
        <end position="2002"/>
    </location>
</feature>
<feature type="compositionally biased region" description="Basic and acidic residues" evidence="2">
    <location>
        <begin position="2690"/>
        <end position="2707"/>
    </location>
</feature>
<protein>
    <recommendedName>
        <fullName evidence="6">TIGR04388 family protein</fullName>
    </recommendedName>
</protein>
<dbReference type="EMBL" id="BFBB01000010">
    <property type="protein sequence ID" value="GBF52056.1"/>
    <property type="molecule type" value="Genomic_DNA"/>
</dbReference>
<feature type="region of interest" description="Disordered" evidence="2">
    <location>
        <begin position="2659"/>
        <end position="2707"/>
    </location>
</feature>
<accession>A0A2P2E5A2</accession>
<evidence type="ECO:0000313" key="5">
    <source>
        <dbReference type="Proteomes" id="UP000245133"/>
    </source>
</evidence>
<feature type="compositionally biased region" description="Basic and acidic residues" evidence="2">
    <location>
        <begin position="2003"/>
        <end position="2013"/>
    </location>
</feature>
<feature type="transmembrane region" description="Helical" evidence="3">
    <location>
        <begin position="2618"/>
        <end position="2640"/>
    </location>
</feature>
<keyword evidence="3" id="KW-0472">Membrane</keyword>
<reference evidence="4 5" key="1">
    <citation type="submission" date="2018-02" db="EMBL/GenBank/DDBJ databases">
        <title>Novel Leptospira species isolated from soil and water in Japan.</title>
        <authorList>
            <person name="Nakao R."/>
            <person name="Masuzawa T."/>
        </authorList>
    </citation>
    <scope>NUCLEOTIDE SEQUENCE [LARGE SCALE GENOMIC DNA]</scope>
    <source>
        <strain evidence="4 5">YH101</strain>
    </source>
</reference>
<feature type="region of interest" description="Disordered" evidence="2">
    <location>
        <begin position="1990"/>
        <end position="2013"/>
    </location>
</feature>
<organism evidence="4 5">
    <name type="scientific">Leptospira ryugenii</name>
    <dbReference type="NCBI Taxonomy" id="1917863"/>
    <lineage>
        <taxon>Bacteria</taxon>
        <taxon>Pseudomonadati</taxon>
        <taxon>Spirochaetota</taxon>
        <taxon>Spirochaetia</taxon>
        <taxon>Leptospirales</taxon>
        <taxon>Leptospiraceae</taxon>
        <taxon>Leptospira</taxon>
    </lineage>
</organism>
<evidence type="ECO:0000256" key="3">
    <source>
        <dbReference type="SAM" id="Phobius"/>
    </source>
</evidence>
<feature type="coiled-coil region" evidence="1">
    <location>
        <begin position="171"/>
        <end position="231"/>
    </location>
</feature>
<dbReference type="InterPro" id="IPR030885">
    <property type="entry name" value="Lepto_longest"/>
</dbReference>
<feature type="transmembrane region" description="Helical" evidence="3">
    <location>
        <begin position="21"/>
        <end position="40"/>
    </location>
</feature>
<feature type="coiled-coil region" evidence="1">
    <location>
        <begin position="1088"/>
        <end position="1126"/>
    </location>
</feature>
<name>A0A2P2E5A2_9LEPT</name>
<evidence type="ECO:0008006" key="6">
    <source>
        <dbReference type="Google" id="ProtNLM"/>
    </source>
</evidence>
<gene>
    <name evidence="4" type="ORF">LPTSP4_35940</name>
</gene>
<evidence type="ECO:0000313" key="4">
    <source>
        <dbReference type="EMBL" id="GBF52056.1"/>
    </source>
</evidence>
<feature type="compositionally biased region" description="Polar residues" evidence="2">
    <location>
        <begin position="2321"/>
        <end position="2330"/>
    </location>
</feature>